<dbReference type="EMBL" id="BARS01043837">
    <property type="protein sequence ID" value="GAG29834.1"/>
    <property type="molecule type" value="Genomic_DNA"/>
</dbReference>
<dbReference type="AlphaFoldDB" id="X0WFU1"/>
<name>X0WFU1_9ZZZZ</name>
<organism evidence="1">
    <name type="scientific">marine sediment metagenome</name>
    <dbReference type="NCBI Taxonomy" id="412755"/>
    <lineage>
        <taxon>unclassified sequences</taxon>
        <taxon>metagenomes</taxon>
        <taxon>ecological metagenomes</taxon>
    </lineage>
</organism>
<evidence type="ECO:0000313" key="1">
    <source>
        <dbReference type="EMBL" id="GAG29834.1"/>
    </source>
</evidence>
<proteinExistence type="predicted"/>
<protein>
    <submittedName>
        <fullName evidence="1">Uncharacterized protein</fullName>
    </submittedName>
</protein>
<gene>
    <name evidence="1" type="ORF">S01H1_66310</name>
</gene>
<comment type="caution">
    <text evidence="1">The sequence shown here is derived from an EMBL/GenBank/DDBJ whole genome shotgun (WGS) entry which is preliminary data.</text>
</comment>
<sequence>MKLRATRFVVLGLLVIAGAAVYRFVLRGPTKDDRQQILELV</sequence>
<accession>X0WFU1</accession>
<reference evidence="1" key="1">
    <citation type="journal article" date="2014" name="Front. Microbiol.">
        <title>High frequency of phylogenetically diverse reductive dehalogenase-homologous genes in deep subseafloor sedimentary metagenomes.</title>
        <authorList>
            <person name="Kawai M."/>
            <person name="Futagami T."/>
            <person name="Toyoda A."/>
            <person name="Takaki Y."/>
            <person name="Nishi S."/>
            <person name="Hori S."/>
            <person name="Arai W."/>
            <person name="Tsubouchi T."/>
            <person name="Morono Y."/>
            <person name="Uchiyama I."/>
            <person name="Ito T."/>
            <person name="Fujiyama A."/>
            <person name="Inagaki F."/>
            <person name="Takami H."/>
        </authorList>
    </citation>
    <scope>NUCLEOTIDE SEQUENCE</scope>
    <source>
        <strain evidence="1">Expedition CK06-06</strain>
    </source>
</reference>
<feature type="non-terminal residue" evidence="1">
    <location>
        <position position="41"/>
    </location>
</feature>